<comment type="caution">
    <text evidence="1">The sequence shown here is derived from an EMBL/GenBank/DDBJ whole genome shotgun (WGS) entry which is preliminary data.</text>
</comment>
<gene>
    <name evidence="1" type="ORF">BJ971_004150</name>
</gene>
<sequence>MTRRAGLILGIAVLLAGLGGVAVRQWWHDRPPYGPEALSARATLRIVDQATANAAFKPSGADFAGDGDQIFLGQVAWDRPPRPQKGGSFRIVLLDKRSHLLPGHIAVTSARPDDVFSGSDAAMDIAQERYPWLRGAGTREINGSYWSTGDAVFAGVDASPVTFQIVLRPAREQTPPELAVPTAPAAVEDLLVALICVGPDGQVYWAQRLLH</sequence>
<proteinExistence type="predicted"/>
<keyword evidence="2" id="KW-1185">Reference proteome</keyword>
<dbReference type="AlphaFoldDB" id="A0A7W7MRK5"/>
<reference evidence="1 2" key="1">
    <citation type="submission" date="2020-08" db="EMBL/GenBank/DDBJ databases">
        <title>Sequencing the genomes of 1000 actinobacteria strains.</title>
        <authorList>
            <person name="Klenk H.-P."/>
        </authorList>
    </citation>
    <scope>NUCLEOTIDE SEQUENCE [LARGE SCALE GENOMIC DNA]</scope>
    <source>
        <strain evidence="1 2">DSM 43149</strain>
    </source>
</reference>
<accession>A0A7W7MRK5</accession>
<dbReference type="RefSeq" id="WP_184994889.1">
    <property type="nucleotide sequence ID" value="NZ_BOMK01000020.1"/>
</dbReference>
<evidence type="ECO:0000313" key="2">
    <source>
        <dbReference type="Proteomes" id="UP000578112"/>
    </source>
</evidence>
<name>A0A7W7MRK5_9ACTN</name>
<dbReference type="EMBL" id="JACHNH010000001">
    <property type="protein sequence ID" value="MBB4763594.1"/>
    <property type="molecule type" value="Genomic_DNA"/>
</dbReference>
<protein>
    <submittedName>
        <fullName evidence="1">Uncharacterized protein</fullName>
    </submittedName>
</protein>
<dbReference type="Proteomes" id="UP000578112">
    <property type="component" value="Unassembled WGS sequence"/>
</dbReference>
<evidence type="ECO:0000313" key="1">
    <source>
        <dbReference type="EMBL" id="MBB4763594.1"/>
    </source>
</evidence>
<organism evidence="1 2">
    <name type="scientific">Actinoplanes digitatis</name>
    <dbReference type="NCBI Taxonomy" id="1868"/>
    <lineage>
        <taxon>Bacteria</taxon>
        <taxon>Bacillati</taxon>
        <taxon>Actinomycetota</taxon>
        <taxon>Actinomycetes</taxon>
        <taxon>Micromonosporales</taxon>
        <taxon>Micromonosporaceae</taxon>
        <taxon>Actinoplanes</taxon>
    </lineage>
</organism>